<reference evidence="3 4" key="1">
    <citation type="submission" date="2014-04" db="EMBL/GenBank/DDBJ databases">
        <authorList>
            <consortium name="DOE Joint Genome Institute"/>
            <person name="Kuo A."/>
            <person name="Kohler A."/>
            <person name="Nagy L.G."/>
            <person name="Floudas D."/>
            <person name="Copeland A."/>
            <person name="Barry K.W."/>
            <person name="Cichocki N."/>
            <person name="Veneault-Fourrey C."/>
            <person name="LaButti K."/>
            <person name="Lindquist E.A."/>
            <person name="Lipzen A."/>
            <person name="Lundell T."/>
            <person name="Morin E."/>
            <person name="Murat C."/>
            <person name="Sun H."/>
            <person name="Tunlid A."/>
            <person name="Henrissat B."/>
            <person name="Grigoriev I.V."/>
            <person name="Hibbett D.S."/>
            <person name="Martin F."/>
            <person name="Nordberg H.P."/>
            <person name="Cantor M.N."/>
            <person name="Hua S.X."/>
        </authorList>
    </citation>
    <scope>NUCLEOTIDE SEQUENCE [LARGE SCALE GENOMIC DNA]</scope>
    <source>
        <strain evidence="3 4">LaAM-08-1</strain>
    </source>
</reference>
<proteinExistence type="predicted"/>
<evidence type="ECO:0000256" key="1">
    <source>
        <dbReference type="SAM" id="MobiDB-lite"/>
    </source>
</evidence>
<reference evidence="3" key="3">
    <citation type="submission" date="2015-02" db="EMBL/GenBank/DDBJ databases">
        <title>Evolutionary Origins and Diversification of the Mycorrhizal Mutualists.</title>
        <authorList>
            <consortium name="DOE Joint Genome Institute"/>
            <consortium name="Mycorrhizal Genomics Consortium"/>
            <person name="Kohler A."/>
            <person name="Kuo A."/>
            <person name="Nagy L.G."/>
            <person name="Floudas D."/>
            <person name="Copeland A."/>
            <person name="Barry K.W."/>
            <person name="Cichocki N."/>
            <person name="Veneault-Fourrey C."/>
            <person name="LaButti K."/>
            <person name="Lindquist E.A."/>
            <person name="Lipzen A."/>
            <person name="Lundell T."/>
            <person name="Morin E."/>
            <person name="Murat C."/>
            <person name="Riley R."/>
            <person name="Ohm R."/>
            <person name="Sun H."/>
            <person name="Tunlid A."/>
            <person name="Henrissat B."/>
            <person name="Grigoriev I.V."/>
            <person name="Hibbett D.S."/>
            <person name="Martin F."/>
        </authorList>
    </citation>
    <scope>NUCLEOTIDE SEQUENCE</scope>
    <source>
        <strain evidence="3">LaAM-08-1</strain>
    </source>
</reference>
<evidence type="ECO:0000313" key="3">
    <source>
        <dbReference type="EMBL" id="KIJ90441.1"/>
    </source>
</evidence>
<dbReference type="Proteomes" id="UP000054477">
    <property type="component" value="Unassembled WGS sequence"/>
</dbReference>
<reference evidence="4" key="2">
    <citation type="submission" date="2015-01" db="EMBL/GenBank/DDBJ databases">
        <title>Evolutionary Origins and Diversification of the Mycorrhizal Mutualists.</title>
        <authorList>
            <consortium name="DOE Joint Genome Institute"/>
            <consortium name="Mycorrhizal Genomics Consortium"/>
            <person name="Kohler A."/>
            <person name="Kuo A."/>
            <person name="Nagy L.G."/>
            <person name="Floudas D."/>
            <person name="Copeland A."/>
            <person name="Barry K.W."/>
            <person name="Cichocki N."/>
            <person name="Veneault-Fourrey C."/>
            <person name="LaButti K."/>
            <person name="Lindquist E.A."/>
            <person name="Lipzen A."/>
            <person name="Lundell T."/>
            <person name="Morin E."/>
            <person name="Murat C."/>
            <person name="Riley R."/>
            <person name="Ohm R."/>
            <person name="Sun H."/>
            <person name="Tunlid A."/>
            <person name="Henrissat B."/>
            <person name="Grigoriev I.V."/>
            <person name="Hibbett D.S."/>
            <person name="Martin F."/>
        </authorList>
    </citation>
    <scope>NUCLEOTIDE SEQUENCE [LARGE SCALE GENOMIC DNA]</scope>
    <source>
        <strain evidence="2 4">LaAM-08-1</strain>
    </source>
</reference>
<feature type="compositionally biased region" description="Basic and acidic residues" evidence="1">
    <location>
        <begin position="29"/>
        <end position="38"/>
    </location>
</feature>
<sequence>MVSFPTNNDADDNDNNGNTKKGNGGEVPSDARDRDPEHLGNGVEHPQDAILQWRHKEGQRRWRPTNGTTTKWLTWHAGATSMVSFLDD</sequence>
<organism evidence="3 4">
    <name type="scientific">Laccaria amethystina LaAM-08-1</name>
    <dbReference type="NCBI Taxonomy" id="1095629"/>
    <lineage>
        <taxon>Eukaryota</taxon>
        <taxon>Fungi</taxon>
        <taxon>Dikarya</taxon>
        <taxon>Basidiomycota</taxon>
        <taxon>Agaricomycotina</taxon>
        <taxon>Agaricomycetes</taxon>
        <taxon>Agaricomycetidae</taxon>
        <taxon>Agaricales</taxon>
        <taxon>Agaricineae</taxon>
        <taxon>Hydnangiaceae</taxon>
        <taxon>Laccaria</taxon>
    </lineage>
</organism>
<dbReference type="AlphaFoldDB" id="A0A0C9WYJ6"/>
<keyword evidence="4" id="KW-1185">Reference proteome</keyword>
<evidence type="ECO:0000313" key="2">
    <source>
        <dbReference type="EMBL" id="KIJ90440.1"/>
    </source>
</evidence>
<dbReference type="EMBL" id="KN839187">
    <property type="protein sequence ID" value="KIJ90440.1"/>
    <property type="molecule type" value="Genomic_DNA"/>
</dbReference>
<name>A0A0C9WYJ6_9AGAR</name>
<dbReference type="EMBL" id="KN839187">
    <property type="protein sequence ID" value="KIJ90441.1"/>
    <property type="molecule type" value="Genomic_DNA"/>
</dbReference>
<feature type="region of interest" description="Disordered" evidence="1">
    <location>
        <begin position="1"/>
        <end position="48"/>
    </location>
</feature>
<dbReference type="HOGENOM" id="CLU_2469464_0_0_1"/>
<evidence type="ECO:0000313" key="4">
    <source>
        <dbReference type="Proteomes" id="UP000054477"/>
    </source>
</evidence>
<accession>A0A0C9WYJ6</accession>
<gene>
    <name evidence="2" type="ORF">K443DRAFT_15238</name>
    <name evidence="3" type="ORF">K443DRAFT_15239</name>
</gene>
<protein>
    <submittedName>
        <fullName evidence="2">Unplaced genomic scaffold K443scaffold_652, whole genome shotgun sequence</fullName>
    </submittedName>
</protein>